<evidence type="ECO:0000256" key="6">
    <source>
        <dbReference type="ARBA" id="ARBA00035136"/>
    </source>
</evidence>
<keyword evidence="3 7" id="KW-0694">RNA-binding</keyword>
<evidence type="ECO:0000256" key="5">
    <source>
        <dbReference type="ARBA" id="ARBA00023274"/>
    </source>
</evidence>
<dbReference type="NCBIfam" id="TIGR00029">
    <property type="entry name" value="S20"/>
    <property type="match status" value="1"/>
</dbReference>
<keyword evidence="2 7" id="KW-0699">rRNA-binding</keyword>
<dbReference type="Pfam" id="PF01649">
    <property type="entry name" value="Ribosomal_S20p"/>
    <property type="match status" value="1"/>
</dbReference>
<evidence type="ECO:0000256" key="3">
    <source>
        <dbReference type="ARBA" id="ARBA00022884"/>
    </source>
</evidence>
<evidence type="ECO:0000256" key="2">
    <source>
        <dbReference type="ARBA" id="ARBA00022730"/>
    </source>
</evidence>
<dbReference type="InterPro" id="IPR036510">
    <property type="entry name" value="Ribosomal_bS20_sf"/>
</dbReference>
<dbReference type="HAMAP" id="MF_00500">
    <property type="entry name" value="Ribosomal_bS20"/>
    <property type="match status" value="1"/>
</dbReference>
<evidence type="ECO:0000256" key="4">
    <source>
        <dbReference type="ARBA" id="ARBA00022980"/>
    </source>
</evidence>
<evidence type="ECO:0000313" key="9">
    <source>
        <dbReference type="Proteomes" id="UP000671862"/>
    </source>
</evidence>
<evidence type="ECO:0000256" key="1">
    <source>
        <dbReference type="ARBA" id="ARBA00007634"/>
    </source>
</evidence>
<accession>A0ABX7S8X3</accession>
<comment type="similarity">
    <text evidence="1 7">Belongs to the bacterial ribosomal protein bS20 family.</text>
</comment>
<keyword evidence="4 7" id="KW-0689">Ribosomal protein</keyword>
<gene>
    <name evidence="7" type="primary">rpsT</name>
    <name evidence="8" type="ORF">JYK00_07690</name>
</gene>
<evidence type="ECO:0000256" key="7">
    <source>
        <dbReference type="HAMAP-Rule" id="MF_00500"/>
    </source>
</evidence>
<dbReference type="GO" id="GO:0005840">
    <property type="term" value="C:ribosome"/>
    <property type="evidence" value="ECO:0007669"/>
    <property type="project" value="UniProtKB-KW"/>
</dbReference>
<dbReference type="EMBL" id="CP071446">
    <property type="protein sequence ID" value="QTA37605.1"/>
    <property type="molecule type" value="Genomic_DNA"/>
</dbReference>
<dbReference type="RefSeq" id="WP_207566329.1">
    <property type="nucleotide sequence ID" value="NZ_CP071446.1"/>
</dbReference>
<keyword evidence="5 7" id="KW-0687">Ribonucleoprotein</keyword>
<sequence length="93" mass="10688">MPNIMSAKKRVKVSERNRLINKAYKTRMKTAIKKVLKAIEDKKPVEEVKELYKKAQSSIDKASKIGAIHKNQASRKKSRLMVKVNEYLSASEQ</sequence>
<keyword evidence="9" id="KW-1185">Reference proteome</keyword>
<protein>
    <recommendedName>
        <fullName evidence="6 7">Small ribosomal subunit protein bS20</fullName>
    </recommendedName>
</protein>
<dbReference type="Proteomes" id="UP000671862">
    <property type="component" value="Chromosome"/>
</dbReference>
<organism evidence="8 9">
    <name type="scientific">Thermosipho ferrireducens</name>
    <dbReference type="NCBI Taxonomy" id="2571116"/>
    <lineage>
        <taxon>Bacteria</taxon>
        <taxon>Thermotogati</taxon>
        <taxon>Thermotogota</taxon>
        <taxon>Thermotogae</taxon>
        <taxon>Thermotogales</taxon>
        <taxon>Fervidobacteriaceae</taxon>
        <taxon>Thermosipho</taxon>
    </lineage>
</organism>
<dbReference type="InterPro" id="IPR002583">
    <property type="entry name" value="Ribosomal_bS20"/>
</dbReference>
<comment type="function">
    <text evidence="7">Binds directly to 16S ribosomal RNA.</text>
</comment>
<proteinExistence type="inferred from homology"/>
<dbReference type="PANTHER" id="PTHR33398:SF1">
    <property type="entry name" value="SMALL RIBOSOMAL SUBUNIT PROTEIN BS20C"/>
    <property type="match status" value="1"/>
</dbReference>
<dbReference type="Gene3D" id="1.20.58.110">
    <property type="entry name" value="Ribosomal protein S20"/>
    <property type="match status" value="1"/>
</dbReference>
<name>A0ABX7S8X3_9BACT</name>
<dbReference type="PANTHER" id="PTHR33398">
    <property type="entry name" value="30S RIBOSOMAL PROTEIN S20"/>
    <property type="match status" value="1"/>
</dbReference>
<dbReference type="SUPFAM" id="SSF46992">
    <property type="entry name" value="Ribosomal protein S20"/>
    <property type="match status" value="1"/>
</dbReference>
<evidence type="ECO:0000313" key="8">
    <source>
        <dbReference type="EMBL" id="QTA37605.1"/>
    </source>
</evidence>
<reference evidence="8 9" key="1">
    <citation type="submission" date="2021-03" db="EMBL/GenBank/DDBJ databases">
        <title>Thermosipho ferrireducens sp.nov., an anaerobic thermophilic iron-reducing bacterium isolated from a deep-sea hydrothermal sulfide deposits.</title>
        <authorList>
            <person name="Zeng X."/>
            <person name="Chen Y."/>
            <person name="Shao Z."/>
        </authorList>
    </citation>
    <scope>NUCLEOTIDE SEQUENCE [LARGE SCALE GENOMIC DNA]</scope>
    <source>
        <strain evidence="8 9">JL129W03</strain>
    </source>
</reference>